<name>A0AAV7MG74_PLEWA</name>
<feature type="compositionally biased region" description="Basic and acidic residues" evidence="1">
    <location>
        <begin position="56"/>
        <end position="70"/>
    </location>
</feature>
<reference evidence="2" key="1">
    <citation type="journal article" date="2022" name="bioRxiv">
        <title>Sequencing and chromosome-scale assembly of the giantPleurodeles waltlgenome.</title>
        <authorList>
            <person name="Brown T."/>
            <person name="Elewa A."/>
            <person name="Iarovenko S."/>
            <person name="Subramanian E."/>
            <person name="Araus A.J."/>
            <person name="Petzold A."/>
            <person name="Susuki M."/>
            <person name="Suzuki K.-i.T."/>
            <person name="Hayashi T."/>
            <person name="Toyoda A."/>
            <person name="Oliveira C."/>
            <person name="Osipova E."/>
            <person name="Leigh N.D."/>
            <person name="Simon A."/>
            <person name="Yun M.H."/>
        </authorList>
    </citation>
    <scope>NUCLEOTIDE SEQUENCE</scope>
    <source>
        <strain evidence="2">20211129_DDA</strain>
        <tissue evidence="2">Liver</tissue>
    </source>
</reference>
<dbReference type="Proteomes" id="UP001066276">
    <property type="component" value="Chromosome 10"/>
</dbReference>
<keyword evidence="3" id="KW-1185">Reference proteome</keyword>
<organism evidence="2 3">
    <name type="scientific">Pleurodeles waltl</name>
    <name type="common">Iberian ribbed newt</name>
    <dbReference type="NCBI Taxonomy" id="8319"/>
    <lineage>
        <taxon>Eukaryota</taxon>
        <taxon>Metazoa</taxon>
        <taxon>Chordata</taxon>
        <taxon>Craniata</taxon>
        <taxon>Vertebrata</taxon>
        <taxon>Euteleostomi</taxon>
        <taxon>Amphibia</taxon>
        <taxon>Batrachia</taxon>
        <taxon>Caudata</taxon>
        <taxon>Salamandroidea</taxon>
        <taxon>Salamandridae</taxon>
        <taxon>Pleurodelinae</taxon>
        <taxon>Pleurodeles</taxon>
    </lineage>
</organism>
<proteinExistence type="predicted"/>
<evidence type="ECO:0000313" key="2">
    <source>
        <dbReference type="EMBL" id="KAJ1102442.1"/>
    </source>
</evidence>
<gene>
    <name evidence="2" type="ORF">NDU88_007491</name>
</gene>
<feature type="region of interest" description="Disordered" evidence="1">
    <location>
        <begin position="55"/>
        <end position="142"/>
    </location>
</feature>
<dbReference type="AlphaFoldDB" id="A0AAV7MG74"/>
<accession>A0AAV7MG74</accession>
<protein>
    <submittedName>
        <fullName evidence="2">Uncharacterized protein</fullName>
    </submittedName>
</protein>
<evidence type="ECO:0000256" key="1">
    <source>
        <dbReference type="SAM" id="MobiDB-lite"/>
    </source>
</evidence>
<comment type="caution">
    <text evidence="2">The sequence shown here is derived from an EMBL/GenBank/DDBJ whole genome shotgun (WGS) entry which is preliminary data.</text>
</comment>
<evidence type="ECO:0000313" key="3">
    <source>
        <dbReference type="Proteomes" id="UP001066276"/>
    </source>
</evidence>
<dbReference type="EMBL" id="JANPWB010000014">
    <property type="protein sequence ID" value="KAJ1102442.1"/>
    <property type="molecule type" value="Genomic_DNA"/>
</dbReference>
<sequence>MRSVNRSDNRCVRLWSSACSGGPLGGAAQQAERAQEATPSHVTAGVRLQELVVRQRSPEESRHETVEQLRGDSAVSGGCEEEALERGAQAPPSQVESPLTLASGMRTRGWSSAHFLPCSPAGDDEQPSSPGPAPCMVPSGMR</sequence>